<dbReference type="AlphaFoldDB" id="A0A0S6VWQ2"/>
<sequence length="211" mass="24112">MNFKDCTLAYLENTFRLEQVETLPDLDDWLKQSADVSELERQMIAVFRHQLKFSGYDWNETELAYNFIGPIMALVSFASKQANFFAERPLSGLVEGVEMSGKPDGMIASGFREPKMPYFCIQEYKKYKDPEGDPAGQALATMLVAQELNAHRHPVYGAYIIGYDWCFMALRGKQYAISPAYVATRDDVFDIFRILKVLKRMVAEWASEIAA</sequence>
<evidence type="ECO:0000313" key="2">
    <source>
        <dbReference type="Proteomes" id="UP000030700"/>
    </source>
</evidence>
<accession>A0A0S6VWQ2</accession>
<dbReference type="Proteomes" id="UP000030700">
    <property type="component" value="Unassembled WGS sequence"/>
</dbReference>
<organism evidence="1">
    <name type="scientific">Candidatus Moduliflexus flocculans</name>
    <dbReference type="NCBI Taxonomy" id="1499966"/>
    <lineage>
        <taxon>Bacteria</taxon>
        <taxon>Candidatus Moduliflexota</taxon>
        <taxon>Candidatus Moduliflexia</taxon>
        <taxon>Candidatus Moduliflexales</taxon>
        <taxon>Candidatus Moduliflexaceae</taxon>
    </lineage>
</organism>
<name>A0A0S6VWQ2_9BACT</name>
<protein>
    <submittedName>
        <fullName evidence="1">Uncharacterized protein</fullName>
    </submittedName>
</protein>
<dbReference type="STRING" id="1499966.U14_01613"/>
<proteinExistence type="predicted"/>
<gene>
    <name evidence="1" type="ORF">U14_01613</name>
</gene>
<reference evidence="1" key="1">
    <citation type="journal article" date="2015" name="PeerJ">
        <title>First genomic representation of candidate bacterial phylum KSB3 points to enhanced environmental sensing as a trigger of wastewater bulking.</title>
        <authorList>
            <person name="Sekiguchi Y."/>
            <person name="Ohashi A."/>
            <person name="Parks D.H."/>
            <person name="Yamauchi T."/>
            <person name="Tyson G.W."/>
            <person name="Hugenholtz P."/>
        </authorList>
    </citation>
    <scope>NUCLEOTIDE SEQUENCE [LARGE SCALE GENOMIC DNA]</scope>
</reference>
<dbReference type="EMBL" id="DF820456">
    <property type="protein sequence ID" value="GAK50383.1"/>
    <property type="molecule type" value="Genomic_DNA"/>
</dbReference>
<dbReference type="HOGENOM" id="CLU_112785_0_0_0"/>
<keyword evidence="2" id="KW-1185">Reference proteome</keyword>
<evidence type="ECO:0000313" key="1">
    <source>
        <dbReference type="EMBL" id="GAK50383.1"/>
    </source>
</evidence>